<evidence type="ECO:0000256" key="2">
    <source>
        <dbReference type="ARBA" id="ARBA00022679"/>
    </source>
</evidence>
<reference evidence="9 10" key="1">
    <citation type="journal article" date="2019" name="Int. J. Syst. Evol. Microbiol.">
        <title>Clostridium fermenticellae sp. nov., isolated from the mud in a fermentation cellar for the production of the Chinese liquor, baijiu.</title>
        <authorList>
            <person name="Xu P.X."/>
            <person name="Chai L.J."/>
            <person name="Qiu T."/>
            <person name="Zhang X.J."/>
            <person name="Lu Z.M."/>
            <person name="Xiao C."/>
            <person name="Wang S.T."/>
            <person name="Shen C.H."/>
            <person name="Shi J.S."/>
            <person name="Xu Z.H."/>
        </authorList>
    </citation>
    <scope>NUCLEOTIDE SEQUENCE [LARGE SCALE GENOMIC DNA]</scope>
    <source>
        <strain evidence="9 10">JN500901</strain>
    </source>
</reference>
<sequence>MENDAETEKEKKNKNNKVIVGSIICTLLVIYLGMATYFRTHFYFGTEINCVNVSAKTIKEAAKQMTSQMESYKLSLKEKSGKTEQITSTEINLKLSSNDEFKRLKDKQGSFNWIFGALDSKNSKLKANIIYSNKLLQEKINNLSCLDSKNIIEPKNPSFKYSSTGYVVLNEVNGNKIDKDVLYKNIVNALSTGTTTLNLDSTNCYLKPKYTVKSKKTSEIKNILNKYVSSKIIYTFGDKKEVIDGSKINKWLNVDDNYEVVFDNSILTKYMRKLFSNYETIGKTRNFVTTSGNTISIGGGDYGWDINSSEDIQKLIDDIKNGRTVTREPIYLQTAASHSSDDIGNTYVEIDMVNQHLWFYKKGSLVTQGDVVTGNMSLNTSTPAGVYRLKYKERNATLKGEGYASPVNFWMPFNGGIGIHDASWRSSFGGNIYLTSGSHGCVNAPYYLAQTLYNNIDAGTPVVCYY</sequence>
<dbReference type="AlphaFoldDB" id="A0A386H0J3"/>
<dbReference type="Gene3D" id="2.40.440.10">
    <property type="entry name" value="L,D-transpeptidase catalytic domain-like"/>
    <property type="match status" value="1"/>
</dbReference>
<evidence type="ECO:0000256" key="7">
    <source>
        <dbReference type="SAM" id="Phobius"/>
    </source>
</evidence>
<dbReference type="InterPro" id="IPR050979">
    <property type="entry name" value="LD-transpeptidase"/>
</dbReference>
<dbReference type="CDD" id="cd16913">
    <property type="entry name" value="YkuD_like"/>
    <property type="match status" value="1"/>
</dbReference>
<keyword evidence="3 6" id="KW-0133">Cell shape</keyword>
<dbReference type="Gene3D" id="3.10.20.800">
    <property type="match status" value="1"/>
</dbReference>
<dbReference type="OrthoDB" id="3176960at2"/>
<dbReference type="KEGG" id="cfer:D4Z93_00700"/>
<evidence type="ECO:0000256" key="1">
    <source>
        <dbReference type="ARBA" id="ARBA00004752"/>
    </source>
</evidence>
<dbReference type="Pfam" id="PF12229">
    <property type="entry name" value="PG_binding_4"/>
    <property type="match status" value="2"/>
</dbReference>
<dbReference type="GO" id="GO:0071555">
    <property type="term" value="P:cell wall organization"/>
    <property type="evidence" value="ECO:0007669"/>
    <property type="project" value="UniProtKB-UniRule"/>
</dbReference>
<evidence type="ECO:0000256" key="4">
    <source>
        <dbReference type="ARBA" id="ARBA00022984"/>
    </source>
</evidence>
<proteinExistence type="predicted"/>
<evidence type="ECO:0000256" key="3">
    <source>
        <dbReference type="ARBA" id="ARBA00022960"/>
    </source>
</evidence>
<dbReference type="GO" id="GO:0005576">
    <property type="term" value="C:extracellular region"/>
    <property type="evidence" value="ECO:0007669"/>
    <property type="project" value="TreeGrafter"/>
</dbReference>
<dbReference type="SUPFAM" id="SSF141523">
    <property type="entry name" value="L,D-transpeptidase catalytic domain-like"/>
    <property type="match status" value="1"/>
</dbReference>
<dbReference type="GO" id="GO:0071972">
    <property type="term" value="F:peptidoglycan L,D-transpeptidase activity"/>
    <property type="evidence" value="ECO:0007669"/>
    <property type="project" value="TreeGrafter"/>
</dbReference>
<feature type="transmembrane region" description="Helical" evidence="7">
    <location>
        <begin position="18"/>
        <end position="38"/>
    </location>
</feature>
<keyword evidence="7" id="KW-1133">Transmembrane helix</keyword>
<protein>
    <submittedName>
        <fullName evidence="9">Peptidoglycan-binding protein</fullName>
    </submittedName>
</protein>
<feature type="active site" description="Proton donor/acceptor" evidence="6">
    <location>
        <position position="420"/>
    </location>
</feature>
<evidence type="ECO:0000256" key="6">
    <source>
        <dbReference type="PROSITE-ProRule" id="PRU01373"/>
    </source>
</evidence>
<dbReference type="Pfam" id="PF03734">
    <property type="entry name" value="YkuD"/>
    <property type="match status" value="1"/>
</dbReference>
<dbReference type="PROSITE" id="PS52029">
    <property type="entry name" value="LD_TPASE"/>
    <property type="match status" value="1"/>
</dbReference>
<evidence type="ECO:0000313" key="9">
    <source>
        <dbReference type="EMBL" id="AYD39156.1"/>
    </source>
</evidence>
<evidence type="ECO:0000256" key="5">
    <source>
        <dbReference type="ARBA" id="ARBA00023316"/>
    </source>
</evidence>
<dbReference type="PANTHER" id="PTHR30582:SF33">
    <property type="entry name" value="EXPORTED PROTEIN"/>
    <property type="match status" value="1"/>
</dbReference>
<keyword evidence="2" id="KW-0808">Transferase</keyword>
<dbReference type="GO" id="GO:0016740">
    <property type="term" value="F:transferase activity"/>
    <property type="evidence" value="ECO:0007669"/>
    <property type="project" value="UniProtKB-KW"/>
</dbReference>
<dbReference type="EMBL" id="CP032416">
    <property type="protein sequence ID" value="AYD39156.1"/>
    <property type="molecule type" value="Genomic_DNA"/>
</dbReference>
<dbReference type="PANTHER" id="PTHR30582">
    <property type="entry name" value="L,D-TRANSPEPTIDASE"/>
    <property type="match status" value="1"/>
</dbReference>
<gene>
    <name evidence="9" type="ORF">D4Z93_00700</name>
</gene>
<dbReference type="SUPFAM" id="SSF143985">
    <property type="entry name" value="L,D-transpeptidase pre-catalytic domain-like"/>
    <property type="match status" value="1"/>
</dbReference>
<dbReference type="InterPro" id="IPR005490">
    <property type="entry name" value="LD_TPept_cat_dom"/>
</dbReference>
<name>A0A386H0J3_9CLOT</name>
<keyword evidence="4 6" id="KW-0573">Peptidoglycan synthesis</keyword>
<feature type="domain" description="L,D-TPase catalytic" evidence="8">
    <location>
        <begin position="346"/>
        <end position="465"/>
    </location>
</feature>
<accession>A0A386H0J3</accession>
<dbReference type="InterPro" id="IPR038054">
    <property type="entry name" value="LD_TPept-like_central_sf"/>
</dbReference>
<dbReference type="InterPro" id="IPR038063">
    <property type="entry name" value="Transpep_catalytic_dom"/>
</dbReference>
<keyword evidence="5 6" id="KW-0961">Cell wall biogenesis/degradation</keyword>
<dbReference type="Proteomes" id="UP000266301">
    <property type="component" value="Chromosome"/>
</dbReference>
<dbReference type="GO" id="GO:0018104">
    <property type="term" value="P:peptidoglycan-protein cross-linking"/>
    <property type="evidence" value="ECO:0007669"/>
    <property type="project" value="TreeGrafter"/>
</dbReference>
<comment type="pathway">
    <text evidence="1 6">Cell wall biogenesis; peptidoglycan biosynthesis.</text>
</comment>
<dbReference type="GO" id="GO:0008360">
    <property type="term" value="P:regulation of cell shape"/>
    <property type="evidence" value="ECO:0007669"/>
    <property type="project" value="UniProtKB-UniRule"/>
</dbReference>
<organism evidence="9 10">
    <name type="scientific">Clostridium fermenticellae</name>
    <dbReference type="NCBI Taxonomy" id="2068654"/>
    <lineage>
        <taxon>Bacteria</taxon>
        <taxon>Bacillati</taxon>
        <taxon>Bacillota</taxon>
        <taxon>Clostridia</taxon>
        <taxon>Eubacteriales</taxon>
        <taxon>Clostridiaceae</taxon>
        <taxon>Clostridium</taxon>
    </lineage>
</organism>
<keyword evidence="10" id="KW-1185">Reference proteome</keyword>
<evidence type="ECO:0000313" key="10">
    <source>
        <dbReference type="Proteomes" id="UP000266301"/>
    </source>
</evidence>
<feature type="active site" description="Nucleophile" evidence="6">
    <location>
        <position position="441"/>
    </location>
</feature>
<evidence type="ECO:0000259" key="8">
    <source>
        <dbReference type="PROSITE" id="PS52029"/>
    </source>
</evidence>
<keyword evidence="7" id="KW-0472">Membrane</keyword>
<dbReference type="RefSeq" id="WP_119969867.1">
    <property type="nucleotide sequence ID" value="NZ_CP032416.1"/>
</dbReference>
<dbReference type="UniPathway" id="UPA00219"/>
<keyword evidence="7" id="KW-0812">Transmembrane</keyword>
<dbReference type="InterPro" id="IPR022029">
    <property type="entry name" value="YoaR-like_PG-bd"/>
</dbReference>